<dbReference type="GO" id="GO:0009055">
    <property type="term" value="F:electron transfer activity"/>
    <property type="evidence" value="ECO:0007669"/>
    <property type="project" value="InterPro"/>
</dbReference>
<dbReference type="GO" id="GO:0005886">
    <property type="term" value="C:plasma membrane"/>
    <property type="evidence" value="ECO:0007669"/>
    <property type="project" value="TreeGrafter"/>
</dbReference>
<dbReference type="Gene3D" id="2.60.40.420">
    <property type="entry name" value="Cupredoxins - blue copper proteins"/>
    <property type="match status" value="1"/>
</dbReference>
<keyword evidence="7" id="KW-1185">Reference proteome</keyword>
<feature type="domain" description="Phytocyanin" evidence="5">
    <location>
        <begin position="29"/>
        <end position="131"/>
    </location>
</feature>
<dbReference type="InterPro" id="IPR003245">
    <property type="entry name" value="Phytocyanin_dom"/>
</dbReference>
<keyword evidence="4" id="KW-0732">Signal</keyword>
<keyword evidence="1" id="KW-1015">Disulfide bond</keyword>
<dbReference type="SUPFAM" id="SSF49503">
    <property type="entry name" value="Cupredoxins"/>
    <property type="match status" value="1"/>
</dbReference>
<evidence type="ECO:0000256" key="3">
    <source>
        <dbReference type="SAM" id="MobiDB-lite"/>
    </source>
</evidence>
<dbReference type="PANTHER" id="PTHR33021:SF234">
    <property type="entry name" value="EARLY NODULIN-LIKE PROTEIN 7"/>
    <property type="match status" value="1"/>
</dbReference>
<feature type="region of interest" description="Disordered" evidence="3">
    <location>
        <begin position="133"/>
        <end position="162"/>
    </location>
</feature>
<dbReference type="AlphaFoldDB" id="A0AAW1IKR9"/>
<proteinExistence type="predicted"/>
<evidence type="ECO:0000256" key="2">
    <source>
        <dbReference type="ARBA" id="ARBA00023180"/>
    </source>
</evidence>
<dbReference type="PANTHER" id="PTHR33021">
    <property type="entry name" value="BLUE COPPER PROTEIN"/>
    <property type="match status" value="1"/>
</dbReference>
<evidence type="ECO:0000256" key="4">
    <source>
        <dbReference type="SAM" id="SignalP"/>
    </source>
</evidence>
<dbReference type="FunFam" id="2.60.40.420:FF:000034">
    <property type="entry name" value="Cupredoxin superfamily protein"/>
    <property type="match status" value="1"/>
</dbReference>
<evidence type="ECO:0000256" key="1">
    <source>
        <dbReference type="ARBA" id="ARBA00023157"/>
    </source>
</evidence>
<evidence type="ECO:0000313" key="7">
    <source>
        <dbReference type="Proteomes" id="UP001443914"/>
    </source>
</evidence>
<comment type="caution">
    <text evidence="6">The sequence shown here is derived from an EMBL/GenBank/DDBJ whole genome shotgun (WGS) entry which is preliminary data.</text>
</comment>
<feature type="signal peptide" evidence="4">
    <location>
        <begin position="1"/>
        <end position="27"/>
    </location>
</feature>
<dbReference type="PROSITE" id="PS51485">
    <property type="entry name" value="PHYTOCYANIN"/>
    <property type="match status" value="1"/>
</dbReference>
<dbReference type="EMBL" id="JBDFQZ010000009">
    <property type="protein sequence ID" value="KAK9690212.1"/>
    <property type="molecule type" value="Genomic_DNA"/>
</dbReference>
<organism evidence="6 7">
    <name type="scientific">Saponaria officinalis</name>
    <name type="common">Common soapwort</name>
    <name type="synonym">Lychnis saponaria</name>
    <dbReference type="NCBI Taxonomy" id="3572"/>
    <lineage>
        <taxon>Eukaryota</taxon>
        <taxon>Viridiplantae</taxon>
        <taxon>Streptophyta</taxon>
        <taxon>Embryophyta</taxon>
        <taxon>Tracheophyta</taxon>
        <taxon>Spermatophyta</taxon>
        <taxon>Magnoliopsida</taxon>
        <taxon>eudicotyledons</taxon>
        <taxon>Gunneridae</taxon>
        <taxon>Pentapetalae</taxon>
        <taxon>Caryophyllales</taxon>
        <taxon>Caryophyllaceae</taxon>
        <taxon>Caryophylleae</taxon>
        <taxon>Saponaria</taxon>
    </lineage>
</organism>
<reference evidence="6" key="1">
    <citation type="submission" date="2024-03" db="EMBL/GenBank/DDBJ databases">
        <title>WGS assembly of Saponaria officinalis var. Norfolk2.</title>
        <authorList>
            <person name="Jenkins J."/>
            <person name="Shu S."/>
            <person name="Grimwood J."/>
            <person name="Barry K."/>
            <person name="Goodstein D."/>
            <person name="Schmutz J."/>
            <person name="Leebens-Mack J."/>
            <person name="Osbourn A."/>
        </authorList>
    </citation>
    <scope>NUCLEOTIDE SEQUENCE [LARGE SCALE GENOMIC DNA]</scope>
    <source>
        <strain evidence="6">JIC</strain>
    </source>
</reference>
<gene>
    <name evidence="6" type="ORF">RND81_09G112300</name>
</gene>
<dbReference type="InterPro" id="IPR039391">
    <property type="entry name" value="Phytocyanin-like"/>
</dbReference>
<protein>
    <recommendedName>
        <fullName evidence="5">Phytocyanin domain-containing protein</fullName>
    </recommendedName>
</protein>
<evidence type="ECO:0000259" key="5">
    <source>
        <dbReference type="PROSITE" id="PS51485"/>
    </source>
</evidence>
<accession>A0AAW1IKR9</accession>
<dbReference type="Pfam" id="PF02298">
    <property type="entry name" value="Cu_bind_like"/>
    <property type="match status" value="1"/>
</dbReference>
<keyword evidence="2" id="KW-0325">Glycoprotein</keyword>
<feature type="chain" id="PRO_5043777362" description="Phytocyanin domain-containing protein" evidence="4">
    <location>
        <begin position="28"/>
        <end position="181"/>
    </location>
</feature>
<sequence length="181" mass="19946">MDLRKMCFVMFFIVFSLMINFENGVMAFKEVKVGGVHGWSVPPANDTQFYDNWAATKRFHVGDSLLFEYKNDTVLVVDKYGYYHCDLSKATSTFNDGNTTIKLEHPGLAYFISGSFDHCAVGQRLQLVVMSPHAPQPVASPPEDHHHAEAPSPGAPPKSDGSHVQASLFVGLGLIVSMLLV</sequence>
<name>A0AAW1IKR9_SAPOF</name>
<dbReference type="Proteomes" id="UP001443914">
    <property type="component" value="Unassembled WGS sequence"/>
</dbReference>
<dbReference type="InterPro" id="IPR008972">
    <property type="entry name" value="Cupredoxin"/>
</dbReference>
<evidence type="ECO:0000313" key="6">
    <source>
        <dbReference type="EMBL" id="KAK9690212.1"/>
    </source>
</evidence>